<organism evidence="1 2">
    <name type="scientific">Solanum commersonii</name>
    <name type="common">Commerson's wild potato</name>
    <name type="synonym">Commerson's nightshade</name>
    <dbReference type="NCBI Taxonomy" id="4109"/>
    <lineage>
        <taxon>Eukaryota</taxon>
        <taxon>Viridiplantae</taxon>
        <taxon>Streptophyta</taxon>
        <taxon>Embryophyta</taxon>
        <taxon>Tracheophyta</taxon>
        <taxon>Spermatophyta</taxon>
        <taxon>Magnoliopsida</taxon>
        <taxon>eudicotyledons</taxon>
        <taxon>Gunneridae</taxon>
        <taxon>Pentapetalae</taxon>
        <taxon>asterids</taxon>
        <taxon>lamiids</taxon>
        <taxon>Solanales</taxon>
        <taxon>Solanaceae</taxon>
        <taxon>Solanoideae</taxon>
        <taxon>Solaneae</taxon>
        <taxon>Solanum</taxon>
    </lineage>
</organism>
<reference evidence="1 2" key="1">
    <citation type="submission" date="2020-09" db="EMBL/GenBank/DDBJ databases">
        <title>De no assembly of potato wild relative species, Solanum commersonii.</title>
        <authorList>
            <person name="Cho K."/>
        </authorList>
    </citation>
    <scope>NUCLEOTIDE SEQUENCE [LARGE SCALE GENOMIC DNA]</scope>
    <source>
        <strain evidence="1">LZ3.2</strain>
        <tissue evidence="1">Leaf</tissue>
    </source>
</reference>
<proteinExistence type="predicted"/>
<comment type="caution">
    <text evidence="1">The sequence shown here is derived from an EMBL/GenBank/DDBJ whole genome shotgun (WGS) entry which is preliminary data.</text>
</comment>
<dbReference type="AlphaFoldDB" id="A0A9J5ZGG3"/>
<evidence type="ECO:0000313" key="2">
    <source>
        <dbReference type="Proteomes" id="UP000824120"/>
    </source>
</evidence>
<name>A0A9J5ZGG3_SOLCO</name>
<dbReference type="EMBL" id="JACXVP010000004">
    <property type="protein sequence ID" value="KAG5611047.1"/>
    <property type="molecule type" value="Genomic_DNA"/>
</dbReference>
<evidence type="ECO:0000313" key="1">
    <source>
        <dbReference type="EMBL" id="KAG5611047.1"/>
    </source>
</evidence>
<protein>
    <submittedName>
        <fullName evidence="1">Uncharacterized protein</fullName>
    </submittedName>
</protein>
<keyword evidence="2" id="KW-1185">Reference proteome</keyword>
<accession>A0A9J5ZGG3</accession>
<dbReference type="Proteomes" id="UP000824120">
    <property type="component" value="Chromosome 4"/>
</dbReference>
<sequence>MIDRDGTITINSSARIYSPTGVETLKGSRSRPGKISNLIAIYGVTKDRLGPGSSNDVLKQLFMEV</sequence>
<gene>
    <name evidence="1" type="ORF">H5410_022328</name>
</gene>